<keyword evidence="7 8" id="KW-0472">Membrane</keyword>
<dbReference type="PATRIC" id="fig|1434115.4.peg.317"/>
<name>A0A0E3LRL7_METMZ</name>
<accession>A0A0E3LRL7</accession>
<comment type="similarity">
    <text evidence="2">Belongs to the CitM (TC 2.A.11) transporter family.</text>
</comment>
<proteinExistence type="inferred from homology"/>
<dbReference type="GO" id="GO:0005886">
    <property type="term" value="C:plasma membrane"/>
    <property type="evidence" value="ECO:0007669"/>
    <property type="project" value="UniProtKB-SubCell"/>
</dbReference>
<feature type="transmembrane region" description="Helical" evidence="8">
    <location>
        <begin position="157"/>
        <end position="175"/>
    </location>
</feature>
<keyword evidence="6 8" id="KW-1133">Transmembrane helix</keyword>
<keyword evidence="3" id="KW-0813">Transport</keyword>
<protein>
    <submittedName>
        <fullName evidence="10">Arsenic efflux pump protein</fullName>
    </submittedName>
</protein>
<feature type="transmembrane region" description="Helical" evidence="8">
    <location>
        <begin position="116"/>
        <end position="145"/>
    </location>
</feature>
<feature type="transmembrane region" description="Helical" evidence="8">
    <location>
        <begin position="407"/>
        <end position="428"/>
    </location>
</feature>
<dbReference type="AlphaFoldDB" id="A0A0E3LRL7"/>
<dbReference type="InterPro" id="IPR000802">
    <property type="entry name" value="Arsenical_pump_ArsB"/>
</dbReference>
<dbReference type="GeneID" id="24863359"/>
<dbReference type="InterPro" id="IPR004680">
    <property type="entry name" value="Cit_transptr-like_dom"/>
</dbReference>
<feature type="transmembrane region" description="Helical" evidence="8">
    <location>
        <begin position="240"/>
        <end position="261"/>
    </location>
</feature>
<dbReference type="Pfam" id="PF03600">
    <property type="entry name" value="CitMHS"/>
    <property type="match status" value="1"/>
</dbReference>
<evidence type="ECO:0000259" key="9">
    <source>
        <dbReference type="Pfam" id="PF03600"/>
    </source>
</evidence>
<evidence type="ECO:0000313" key="11">
    <source>
        <dbReference type="Proteomes" id="UP000033116"/>
    </source>
</evidence>
<keyword evidence="4" id="KW-1003">Cell membrane</keyword>
<evidence type="ECO:0000313" key="10">
    <source>
        <dbReference type="EMBL" id="AKB60241.1"/>
    </source>
</evidence>
<feature type="domain" description="Citrate transporter-like" evidence="9">
    <location>
        <begin position="47"/>
        <end position="361"/>
    </location>
</feature>
<evidence type="ECO:0000256" key="7">
    <source>
        <dbReference type="ARBA" id="ARBA00023136"/>
    </source>
</evidence>
<dbReference type="RefSeq" id="WP_230628132.1">
    <property type="nucleotide sequence ID" value="NZ_CP009511.1"/>
</dbReference>
<dbReference type="HOGENOM" id="CLU_011920_3_0_2"/>
<dbReference type="PANTHER" id="PTHR43302">
    <property type="entry name" value="TRANSPORTER ARSB-RELATED"/>
    <property type="match status" value="1"/>
</dbReference>
<feature type="transmembrane region" description="Helical" evidence="8">
    <location>
        <begin position="79"/>
        <end position="104"/>
    </location>
</feature>
<feature type="transmembrane region" description="Helical" evidence="8">
    <location>
        <begin position="195"/>
        <end position="219"/>
    </location>
</feature>
<dbReference type="Proteomes" id="UP000033116">
    <property type="component" value="Chromosome"/>
</dbReference>
<dbReference type="EMBL" id="CP009511">
    <property type="protein sequence ID" value="AKB60241.1"/>
    <property type="molecule type" value="Genomic_DNA"/>
</dbReference>
<reference evidence="10 11" key="1">
    <citation type="submission" date="2014-07" db="EMBL/GenBank/DDBJ databases">
        <title>Methanogenic archaea and the global carbon cycle.</title>
        <authorList>
            <person name="Henriksen J.R."/>
            <person name="Luke J."/>
            <person name="Reinhart S."/>
            <person name="Benedict M.N."/>
            <person name="Youngblut N.D."/>
            <person name="Metcalf M.E."/>
            <person name="Whitaker R.J."/>
            <person name="Metcalf W.W."/>
        </authorList>
    </citation>
    <scope>NUCLEOTIDE SEQUENCE [LARGE SCALE GENOMIC DNA]</scope>
    <source>
        <strain evidence="10 11">SarPi</strain>
    </source>
</reference>
<evidence type="ECO:0000256" key="1">
    <source>
        <dbReference type="ARBA" id="ARBA00004651"/>
    </source>
</evidence>
<gene>
    <name evidence="10" type="ORF">MSMAP_0256</name>
</gene>
<evidence type="ECO:0000256" key="3">
    <source>
        <dbReference type="ARBA" id="ARBA00022448"/>
    </source>
</evidence>
<keyword evidence="5 8" id="KW-0812">Transmembrane</keyword>
<dbReference type="PRINTS" id="PR00758">
    <property type="entry name" value="ARSENICPUMP"/>
</dbReference>
<evidence type="ECO:0000256" key="2">
    <source>
        <dbReference type="ARBA" id="ARBA00009843"/>
    </source>
</evidence>
<feature type="transmembrane region" description="Helical" evidence="8">
    <location>
        <begin position="370"/>
        <end position="395"/>
    </location>
</feature>
<sequence>MYVNRLAGFMVADSFVYSFVSSPDLSVLVLLCVLLLTALRQVGSLRLQIWQVMTLGAFSVLLLGEISPQEALRAINIDVLLFLFGAFCVGEALNRSGYLAWIGGRIVSRAKNTDQLVLLVIFSTGLLSAVLMNDTLAIMGTPLVLRFSRKYGVSPKLMLFALAFGITTGSVMSPIGNPQNLLIAIDGNLDSPFVVFLSSLAVPTMINLVLVYAVLKLFFSREFGKPALIHTEELISDPELAEISKNALFLLLALITCKILLVEFLPAWDFSLSWIALFSASPILLSKRRTEVVKNIDWATLVFFVSMFVLMESVWISGTCQGLLYRMSPQLGSVPTILALSIGLSQLISNVPFVALYLPAMGSGVSQGQLMALAAGSTIAGNLLILGAASNVIILQNAEKEGETFSFMEFAKIGLLISFLNAIIYFIFL</sequence>
<dbReference type="PANTHER" id="PTHR43302:SF5">
    <property type="entry name" value="TRANSPORTER ARSB-RELATED"/>
    <property type="match status" value="1"/>
</dbReference>
<evidence type="ECO:0000256" key="4">
    <source>
        <dbReference type="ARBA" id="ARBA00022475"/>
    </source>
</evidence>
<organism evidence="10 11">
    <name type="scientific">Methanosarcina mazei SarPi</name>
    <dbReference type="NCBI Taxonomy" id="1434115"/>
    <lineage>
        <taxon>Archaea</taxon>
        <taxon>Methanobacteriati</taxon>
        <taxon>Methanobacteriota</taxon>
        <taxon>Stenosarchaea group</taxon>
        <taxon>Methanomicrobia</taxon>
        <taxon>Methanosarcinales</taxon>
        <taxon>Methanosarcinaceae</taxon>
        <taxon>Methanosarcina</taxon>
    </lineage>
</organism>
<evidence type="ECO:0000256" key="6">
    <source>
        <dbReference type="ARBA" id="ARBA00022989"/>
    </source>
</evidence>
<feature type="transmembrane region" description="Helical" evidence="8">
    <location>
        <begin position="298"/>
        <end position="317"/>
    </location>
</feature>
<dbReference type="CDD" id="cd01117">
    <property type="entry name" value="YbiR_permease"/>
    <property type="match status" value="1"/>
</dbReference>
<dbReference type="GO" id="GO:0015105">
    <property type="term" value="F:arsenite transmembrane transporter activity"/>
    <property type="evidence" value="ECO:0007669"/>
    <property type="project" value="InterPro"/>
</dbReference>
<feature type="transmembrane region" description="Helical" evidence="8">
    <location>
        <begin position="337"/>
        <end position="358"/>
    </location>
</feature>
<comment type="subcellular location">
    <subcellularLocation>
        <location evidence="1">Cell membrane</location>
        <topology evidence="1">Multi-pass membrane protein</topology>
    </subcellularLocation>
</comment>
<evidence type="ECO:0000256" key="8">
    <source>
        <dbReference type="SAM" id="Phobius"/>
    </source>
</evidence>
<evidence type="ECO:0000256" key="5">
    <source>
        <dbReference type="ARBA" id="ARBA00022692"/>
    </source>
</evidence>